<dbReference type="PANTHER" id="PTHR36920">
    <property type="match status" value="1"/>
</dbReference>
<organism evidence="2 3">
    <name type="scientific">Joostella atrarenae</name>
    <dbReference type="NCBI Taxonomy" id="679257"/>
    <lineage>
        <taxon>Bacteria</taxon>
        <taxon>Pseudomonadati</taxon>
        <taxon>Bacteroidota</taxon>
        <taxon>Flavobacteriia</taxon>
        <taxon>Flavobacteriales</taxon>
        <taxon>Flavobacteriaceae</taxon>
        <taxon>Joostella</taxon>
    </lineage>
</organism>
<feature type="chain" id="PRO_5047214024" evidence="1">
    <location>
        <begin position="21"/>
        <end position="219"/>
    </location>
</feature>
<dbReference type="InterPro" id="IPR011250">
    <property type="entry name" value="OMP/PagP_B-barrel"/>
</dbReference>
<keyword evidence="1" id="KW-0732">Signal</keyword>
<evidence type="ECO:0000256" key="1">
    <source>
        <dbReference type="SAM" id="SignalP"/>
    </source>
</evidence>
<evidence type="ECO:0000313" key="2">
    <source>
        <dbReference type="EMBL" id="MCF8713680.1"/>
    </source>
</evidence>
<dbReference type="SUPFAM" id="SSF56925">
    <property type="entry name" value="OMPA-like"/>
    <property type="match status" value="1"/>
</dbReference>
<protein>
    <submittedName>
        <fullName evidence="2">OmpW family protein</fullName>
    </submittedName>
</protein>
<feature type="signal peptide" evidence="1">
    <location>
        <begin position="1"/>
        <end position="20"/>
    </location>
</feature>
<dbReference type="Gene3D" id="2.40.160.20">
    <property type="match status" value="1"/>
</dbReference>
<sequence>MKKIVLSLLVGCFAISFATAQESKKSHDNNDFYRWQIRARGILVTPDESANISLIGGDAEITKAFMPELDFTYFFTKNFAAELILATTRHGVKATNTAVGNLDLGDVWLLPPTLTFQYHWNVEENVRPYVGAGINYTIFYGEDNGPIADNMKYDNTFSPAIQFGIDFDISERWFINVDAKYLFMSTDVEVDATSALGAVVDADVDINPFIAGIGIGFKL</sequence>
<comment type="caution">
    <text evidence="2">The sequence shown here is derived from an EMBL/GenBank/DDBJ whole genome shotgun (WGS) entry which is preliminary data.</text>
</comment>
<dbReference type="EMBL" id="JAETXX010000001">
    <property type="protein sequence ID" value="MCF8713680.1"/>
    <property type="molecule type" value="Genomic_DNA"/>
</dbReference>
<accession>A0ABS9IZS2</accession>
<dbReference type="Proteomes" id="UP000829517">
    <property type="component" value="Unassembled WGS sequence"/>
</dbReference>
<gene>
    <name evidence="2" type="ORF">JM658_02480</name>
</gene>
<evidence type="ECO:0000313" key="3">
    <source>
        <dbReference type="Proteomes" id="UP000829517"/>
    </source>
</evidence>
<reference evidence="2 3" key="1">
    <citation type="submission" date="2021-01" db="EMBL/GenBank/DDBJ databases">
        <title>Genome sequencing of Joostella atrarenae M1-2 (= KCTC 23194).</title>
        <authorList>
            <person name="Zakaria M.R."/>
            <person name="Lam M.Q."/>
            <person name="Chong C.S."/>
        </authorList>
    </citation>
    <scope>NUCLEOTIDE SEQUENCE [LARGE SCALE GENOMIC DNA]</scope>
    <source>
        <strain evidence="2 3">M1-2</strain>
    </source>
</reference>
<keyword evidence="3" id="KW-1185">Reference proteome</keyword>
<dbReference type="Pfam" id="PF03922">
    <property type="entry name" value="OmpW"/>
    <property type="match status" value="1"/>
</dbReference>
<proteinExistence type="predicted"/>
<dbReference type="InterPro" id="IPR005618">
    <property type="entry name" value="OMPW"/>
</dbReference>
<dbReference type="PANTHER" id="PTHR36920:SF1">
    <property type="entry name" value="OUTER MEMBRANE PROTEIN W"/>
    <property type="match status" value="1"/>
</dbReference>
<dbReference type="RefSeq" id="WP_236957642.1">
    <property type="nucleotide sequence ID" value="NZ_JAETXX010000001.1"/>
</dbReference>
<name>A0ABS9IZS2_9FLAO</name>